<dbReference type="AlphaFoldDB" id="A0A4Z1C7C8"/>
<dbReference type="PANTHER" id="PTHR42673">
    <property type="entry name" value="MALEYLACETOACETATE ISOMERASE"/>
    <property type="match status" value="1"/>
</dbReference>
<evidence type="ECO:0000259" key="1">
    <source>
        <dbReference type="PROSITE" id="PS50404"/>
    </source>
</evidence>
<dbReference type="RefSeq" id="WP_135803614.1">
    <property type="nucleotide sequence ID" value="NZ_SRPF01000003.1"/>
</dbReference>
<dbReference type="InterPro" id="IPR034338">
    <property type="entry name" value="GST_4_C"/>
</dbReference>
<dbReference type="Gene3D" id="3.40.30.10">
    <property type="entry name" value="Glutaredoxin"/>
    <property type="match status" value="1"/>
</dbReference>
<dbReference type="GO" id="GO:0004364">
    <property type="term" value="F:glutathione transferase activity"/>
    <property type="evidence" value="ECO:0007669"/>
    <property type="project" value="TreeGrafter"/>
</dbReference>
<evidence type="ECO:0000313" key="3">
    <source>
        <dbReference type="Proteomes" id="UP000298325"/>
    </source>
</evidence>
<dbReference type="InterPro" id="IPR036249">
    <property type="entry name" value="Thioredoxin-like_sf"/>
</dbReference>
<protein>
    <submittedName>
        <fullName evidence="2">Glutathione S-transferase family protein</fullName>
    </submittedName>
</protein>
<dbReference type="SUPFAM" id="SSF52833">
    <property type="entry name" value="Thioredoxin-like"/>
    <property type="match status" value="1"/>
</dbReference>
<proteinExistence type="predicted"/>
<dbReference type="SFLD" id="SFLDS00019">
    <property type="entry name" value="Glutathione_Transferase_(cytos"/>
    <property type="match status" value="1"/>
</dbReference>
<dbReference type="Gene3D" id="1.20.1050.10">
    <property type="match status" value="1"/>
</dbReference>
<dbReference type="CDD" id="cd03194">
    <property type="entry name" value="GST_C_3"/>
    <property type="match status" value="1"/>
</dbReference>
<gene>
    <name evidence="2" type="ORF">E5Q11_11695</name>
</gene>
<name>A0A4Z1C7C8_9GAMM</name>
<dbReference type="InterPro" id="IPR004045">
    <property type="entry name" value="Glutathione_S-Trfase_N"/>
</dbReference>
<accession>A0A4Z1C7C8</accession>
<dbReference type="GO" id="GO:0006559">
    <property type="term" value="P:L-phenylalanine catabolic process"/>
    <property type="evidence" value="ECO:0007669"/>
    <property type="project" value="TreeGrafter"/>
</dbReference>
<dbReference type="Proteomes" id="UP000298325">
    <property type="component" value="Unassembled WGS sequence"/>
</dbReference>
<keyword evidence="3" id="KW-1185">Reference proteome</keyword>
<dbReference type="SUPFAM" id="SSF47616">
    <property type="entry name" value="GST C-terminal domain-like"/>
    <property type="match status" value="1"/>
</dbReference>
<dbReference type="PANTHER" id="PTHR42673:SF4">
    <property type="entry name" value="MALEYLACETOACETATE ISOMERASE"/>
    <property type="match status" value="1"/>
</dbReference>
<dbReference type="InterPro" id="IPR036282">
    <property type="entry name" value="Glutathione-S-Trfase_C_sf"/>
</dbReference>
<dbReference type="GO" id="GO:0006749">
    <property type="term" value="P:glutathione metabolic process"/>
    <property type="evidence" value="ECO:0007669"/>
    <property type="project" value="TreeGrafter"/>
</dbReference>
<dbReference type="InterPro" id="IPR040079">
    <property type="entry name" value="Glutathione_S-Trfase"/>
</dbReference>
<dbReference type="PROSITE" id="PS50404">
    <property type="entry name" value="GST_NTER"/>
    <property type="match status" value="1"/>
</dbReference>
<feature type="domain" description="GST N-terminal" evidence="1">
    <location>
        <begin position="1"/>
        <end position="81"/>
    </location>
</feature>
<dbReference type="EMBL" id="SRPF01000003">
    <property type="protein sequence ID" value="TGN39305.1"/>
    <property type="molecule type" value="Genomic_DNA"/>
</dbReference>
<dbReference type="Pfam" id="PF14834">
    <property type="entry name" value="GST_C_4"/>
    <property type="match status" value="1"/>
</dbReference>
<sequence length="216" mass="24147">MKLIIGNKNYSSWSLRPWLLLATHKLAFDEERIPLDEPDTKARILEASEAGKVPVLKDGDLTVWDSLAICEYVSEKYLDGRGWPQDLAARAEARAVSAEMHSGLFAIRGQMPMNCRATGRRVPMTPELENEIARVDRLWSDCRAKYSAGGPWLFGDFSIADCMFAPVTSRFATYGVSLSDRAREYQQQVLNSAPMQDWIRAGSEETEIVQADEAGA</sequence>
<dbReference type="OrthoDB" id="9799538at2"/>
<evidence type="ECO:0000313" key="2">
    <source>
        <dbReference type="EMBL" id="TGN39305.1"/>
    </source>
</evidence>
<organism evidence="2 3">
    <name type="scientific">Marinobacter confluentis</name>
    <dbReference type="NCBI Taxonomy" id="1697557"/>
    <lineage>
        <taxon>Bacteria</taxon>
        <taxon>Pseudomonadati</taxon>
        <taxon>Pseudomonadota</taxon>
        <taxon>Gammaproteobacteria</taxon>
        <taxon>Pseudomonadales</taxon>
        <taxon>Marinobacteraceae</taxon>
        <taxon>Marinobacter</taxon>
    </lineage>
</organism>
<keyword evidence="2" id="KW-0808">Transferase</keyword>
<dbReference type="GO" id="GO:0016034">
    <property type="term" value="F:maleylacetoacetate isomerase activity"/>
    <property type="evidence" value="ECO:0007669"/>
    <property type="project" value="TreeGrafter"/>
</dbReference>
<dbReference type="Pfam" id="PF13409">
    <property type="entry name" value="GST_N_2"/>
    <property type="match status" value="1"/>
</dbReference>
<comment type="caution">
    <text evidence="2">The sequence shown here is derived from an EMBL/GenBank/DDBJ whole genome shotgun (WGS) entry which is preliminary data.</text>
</comment>
<reference evidence="2 3" key="1">
    <citation type="submission" date="2019-04" db="EMBL/GenBank/DDBJ databases">
        <authorList>
            <person name="Park S."/>
            <person name="Yoon J.-H."/>
        </authorList>
    </citation>
    <scope>NUCLEOTIDE SEQUENCE [LARGE SCALE GENOMIC DNA]</scope>
    <source>
        <strain evidence="2 3">HJM-18</strain>
    </source>
</reference>
<dbReference type="CDD" id="cd03043">
    <property type="entry name" value="GST_N_1"/>
    <property type="match status" value="1"/>
</dbReference>